<feature type="region of interest" description="Disordered" evidence="2">
    <location>
        <begin position="65"/>
        <end position="87"/>
    </location>
</feature>
<evidence type="ECO:0000313" key="4">
    <source>
        <dbReference type="Proteomes" id="UP000663870"/>
    </source>
</evidence>
<evidence type="ECO:0000313" key="3">
    <source>
        <dbReference type="EMBL" id="CAF1314332.1"/>
    </source>
</evidence>
<evidence type="ECO:0000256" key="2">
    <source>
        <dbReference type="SAM" id="MobiDB-lite"/>
    </source>
</evidence>
<proteinExistence type="predicted"/>
<keyword evidence="4" id="KW-1185">Reference proteome</keyword>
<protein>
    <submittedName>
        <fullName evidence="3">Uncharacterized protein</fullName>
    </submittedName>
</protein>
<dbReference type="AlphaFoldDB" id="A0A815EPJ5"/>
<dbReference type="EMBL" id="CAJNOL010001214">
    <property type="protein sequence ID" value="CAF1314332.1"/>
    <property type="molecule type" value="Genomic_DNA"/>
</dbReference>
<accession>A0A815EPJ5</accession>
<sequence length="796" mass="95197">MHEVFNNHDQDIELIKQTDKITEINQTTEKLFVNEHSSSHENINEHYKELKINIQNKNMIENSTQQNPIEPQLNEDSRSNRSSETSQIVAHTASINLRNLLSYQDVMNTIKRDYHLHEGQEREIIMKLWLKGQTMISILQRFRYLLQDLNLDDKDFSAGLKQIREIINYANRDVHYLREKTIMLENQNHFLDNEFRRQLDRIVEEKNEQINRLIHIIDQTCTQTNQIKNSINNEKNYSSGGEELSKKFMERNIELQHEIEIFRSKLDNIVTFINQKLDQQKTISTTTTSSSFISILQTAFENMQQTEMKLLELRLKSVSQQEENDLLKYLMEKSQNISNIEQIQLFAIIEQRSLEREIDLVRQELEITEKKTIQLEQTFENSDETIKFHMENLKLKCDILRKHIITCSQRLDEINQQNLIKLSNENQILKNRNQQEESSIEKKNLELEHELLHLRERYNELVEHANTLQSQLHEKEKLETNLNINLEQERQRADQIENEFKILKIKYEDVCERIHAATHQLEHLQIALEQTSRRCEQLEKEKLRKKLSEINAQSEHLSQNVVNVTAKYKDKLNTIKARLEQTERERYEVQCRNEQFQNDIEHLKNELIHKKELIFEKEKIIQDTQHKNREVLLQRQSIEERISNEYKRLNDIVNKNCHLEEELDRIRRNQLSENIITRQMEVVNDSSKQIEELKLKIDEFEQRLIEEKTSKESLQVQIKILEEENTDLRDIMNQMRKRAQYGRKEEKDRNNEIQQLIARAEFNARQYMTALNLTNLTSQTAFVKIMPLSSTTKLSS</sequence>
<feature type="coiled-coil region" evidence="1">
    <location>
        <begin position="351"/>
        <end position="378"/>
    </location>
</feature>
<keyword evidence="1" id="KW-0175">Coiled coil</keyword>
<dbReference type="Proteomes" id="UP000663870">
    <property type="component" value="Unassembled WGS sequence"/>
</dbReference>
<organism evidence="3 4">
    <name type="scientific">Rotaria sordida</name>
    <dbReference type="NCBI Taxonomy" id="392033"/>
    <lineage>
        <taxon>Eukaryota</taxon>
        <taxon>Metazoa</taxon>
        <taxon>Spiralia</taxon>
        <taxon>Gnathifera</taxon>
        <taxon>Rotifera</taxon>
        <taxon>Eurotatoria</taxon>
        <taxon>Bdelloidea</taxon>
        <taxon>Philodinida</taxon>
        <taxon>Philodinidae</taxon>
        <taxon>Rotaria</taxon>
    </lineage>
</organism>
<feature type="coiled-coil region" evidence="1">
    <location>
        <begin position="419"/>
        <end position="641"/>
    </location>
</feature>
<feature type="coiled-coil region" evidence="1">
    <location>
        <begin position="683"/>
        <end position="763"/>
    </location>
</feature>
<comment type="caution">
    <text evidence="3">The sequence shown here is derived from an EMBL/GenBank/DDBJ whole genome shotgun (WGS) entry which is preliminary data.</text>
</comment>
<evidence type="ECO:0000256" key="1">
    <source>
        <dbReference type="SAM" id="Coils"/>
    </source>
</evidence>
<name>A0A815EPJ5_9BILA</name>
<reference evidence="3" key="1">
    <citation type="submission" date="2021-02" db="EMBL/GenBank/DDBJ databases">
        <authorList>
            <person name="Nowell W R."/>
        </authorList>
    </citation>
    <scope>NUCLEOTIDE SEQUENCE</scope>
</reference>
<gene>
    <name evidence="3" type="ORF">JXQ802_LOCUS30195</name>
</gene>